<keyword evidence="3" id="KW-1185">Reference proteome</keyword>
<sequence>MEWRTVAFIVLVVSLCFLAIPIKVDPDTSNEDIKLFQNYVARYNKSYRTDPSEYEERFKRFQDYNIHLDKSYRIILIILNVRRIDNQL</sequence>
<evidence type="ECO:0000313" key="3">
    <source>
        <dbReference type="Proteomes" id="UP000655588"/>
    </source>
</evidence>
<organism evidence="2 3">
    <name type="scientific">Frieseomelitta varia</name>
    <dbReference type="NCBI Taxonomy" id="561572"/>
    <lineage>
        <taxon>Eukaryota</taxon>
        <taxon>Metazoa</taxon>
        <taxon>Ecdysozoa</taxon>
        <taxon>Arthropoda</taxon>
        <taxon>Hexapoda</taxon>
        <taxon>Insecta</taxon>
        <taxon>Pterygota</taxon>
        <taxon>Neoptera</taxon>
        <taxon>Endopterygota</taxon>
        <taxon>Hymenoptera</taxon>
        <taxon>Apocrita</taxon>
        <taxon>Aculeata</taxon>
        <taxon>Apoidea</taxon>
        <taxon>Anthophila</taxon>
        <taxon>Apidae</taxon>
        <taxon>Frieseomelitta</taxon>
    </lineage>
</organism>
<keyword evidence="1" id="KW-0732">Signal</keyword>
<evidence type="ECO:0000256" key="1">
    <source>
        <dbReference type="SAM" id="SignalP"/>
    </source>
</evidence>
<name>A0A833WF19_9HYME</name>
<evidence type="ECO:0008006" key="4">
    <source>
        <dbReference type="Google" id="ProtNLM"/>
    </source>
</evidence>
<dbReference type="EMBL" id="WNWW01000139">
    <property type="protein sequence ID" value="KAF3429883.1"/>
    <property type="molecule type" value="Genomic_DNA"/>
</dbReference>
<feature type="chain" id="PRO_5033007809" description="Cathepsin propeptide inhibitor domain-containing protein" evidence="1">
    <location>
        <begin position="27"/>
        <end position="88"/>
    </location>
</feature>
<protein>
    <recommendedName>
        <fullName evidence="4">Cathepsin propeptide inhibitor domain-containing protein</fullName>
    </recommendedName>
</protein>
<comment type="caution">
    <text evidence="2">The sequence shown here is derived from an EMBL/GenBank/DDBJ whole genome shotgun (WGS) entry which is preliminary data.</text>
</comment>
<feature type="signal peptide" evidence="1">
    <location>
        <begin position="1"/>
        <end position="26"/>
    </location>
</feature>
<reference evidence="2" key="1">
    <citation type="submission" date="2019-11" db="EMBL/GenBank/DDBJ databases">
        <title>The nuclear and mitochondrial genomes of Frieseomelitta varia - a highly eusocial stingless bee (Meliponini) with a permanently sterile worker caste.</title>
        <authorList>
            <person name="Freitas F.C.P."/>
            <person name="Lourenco A.P."/>
            <person name="Nunes F.M.F."/>
            <person name="Paschoal A.R."/>
            <person name="Abreu F.C.P."/>
            <person name="Barbin F.O."/>
            <person name="Bataglia L."/>
            <person name="Cardoso-Junior C.A.M."/>
            <person name="Cervoni M.S."/>
            <person name="Silva S.R."/>
            <person name="Dalarmi F."/>
            <person name="Del Lama M.A."/>
            <person name="Depintor T.S."/>
            <person name="Ferreira K.M."/>
            <person name="Goria P.S."/>
            <person name="Jaskot M.C."/>
            <person name="Lago D.C."/>
            <person name="Luna-Lucena D."/>
            <person name="Moda L.M."/>
            <person name="Nascimento L."/>
            <person name="Pedrino M."/>
            <person name="Rabico F.O."/>
            <person name="Sanches F.C."/>
            <person name="Santos D.E."/>
            <person name="Santos C.G."/>
            <person name="Vieira J."/>
            <person name="Lopes T.F."/>
            <person name="Barchuk A.R."/>
            <person name="Hartfelder K."/>
            <person name="Simoes Z.L.P."/>
            <person name="Bitondi M.M.G."/>
            <person name="Pinheiro D.G."/>
        </authorList>
    </citation>
    <scope>NUCLEOTIDE SEQUENCE</scope>
    <source>
        <strain evidence="2">USP_RPSP 00005682</strain>
        <tissue evidence="2">Whole individual</tissue>
    </source>
</reference>
<dbReference type="AlphaFoldDB" id="A0A833WF19"/>
<proteinExistence type="predicted"/>
<accession>A0A833WF19</accession>
<dbReference type="Proteomes" id="UP000655588">
    <property type="component" value="Unassembled WGS sequence"/>
</dbReference>
<evidence type="ECO:0000313" key="2">
    <source>
        <dbReference type="EMBL" id="KAF3429883.1"/>
    </source>
</evidence>
<gene>
    <name evidence="2" type="ORF">E2986_12877</name>
</gene>